<evidence type="ECO:0000259" key="1">
    <source>
        <dbReference type="Pfam" id="PF04233"/>
    </source>
</evidence>
<proteinExistence type="predicted"/>
<protein>
    <submittedName>
        <fullName evidence="2">Minor capsid protein</fullName>
    </submittedName>
</protein>
<feature type="domain" description="Phage head morphogenesis" evidence="1">
    <location>
        <begin position="146"/>
        <end position="247"/>
    </location>
</feature>
<reference evidence="2" key="1">
    <citation type="submission" date="2024-05" db="EMBL/GenBank/DDBJ databases">
        <authorList>
            <person name="Luo Y.-C."/>
            <person name="Nicholds J."/>
            <person name="Mortimer T."/>
            <person name="Maboni G."/>
        </authorList>
    </citation>
    <scope>NUCLEOTIDE SEQUENCE</scope>
    <source>
        <strain evidence="2">140124</strain>
    </source>
</reference>
<name>A0AB39FZB1_9BURK</name>
<dbReference type="Pfam" id="PF04233">
    <property type="entry name" value="Phage_Mu_F"/>
    <property type="match status" value="1"/>
</dbReference>
<dbReference type="AlphaFoldDB" id="A0AB39FZB1"/>
<sequence length="281" mass="32046">MRTKPKHPRKWLRPAAVEREYQQYLRGIAQDVAQACETVIIPVLPGLRQDDYRDIPESEGWYERLRAAFLEAGALIALPGMTQRIVAFAASIERFNRAQFHAVLRSAYGVDIFKGEPWLAEALSQWEAENIKLIRSIPQQALDRMHGKIVSAVRSGTPTAKLAEWIRNEYGVARSRADLIARDQVGKLNGQLTEERQTRIGVRSYKWRGSLDERERDEHVAREGETFRWDDPPEDGHPGEPILCRCWAEPVLPLLEDIEGLVYTDPMPARGFSRTRKGPPA</sequence>
<dbReference type="InterPro" id="IPR006528">
    <property type="entry name" value="Phage_head_morphogenesis_dom"/>
</dbReference>
<gene>
    <name evidence="2" type="ORF">ABRZ08_13125</name>
</gene>
<accession>A0AB39FZB1</accession>
<evidence type="ECO:0000313" key="2">
    <source>
        <dbReference type="EMBL" id="XDJ85122.1"/>
    </source>
</evidence>
<dbReference type="NCBIfam" id="TIGR01641">
    <property type="entry name" value="phageSPP1_gp7"/>
    <property type="match status" value="1"/>
</dbReference>
<dbReference type="RefSeq" id="WP_368641756.1">
    <property type="nucleotide sequence ID" value="NZ_CP158268.1"/>
</dbReference>
<organism evidence="2">
    <name type="scientific">Castellaniella ginsengisoli</name>
    <dbReference type="NCBI Taxonomy" id="546114"/>
    <lineage>
        <taxon>Bacteria</taxon>
        <taxon>Pseudomonadati</taxon>
        <taxon>Pseudomonadota</taxon>
        <taxon>Betaproteobacteria</taxon>
        <taxon>Burkholderiales</taxon>
        <taxon>Alcaligenaceae</taxon>
        <taxon>Castellaniella</taxon>
    </lineage>
</organism>
<dbReference type="EMBL" id="CP158268">
    <property type="protein sequence ID" value="XDJ85122.1"/>
    <property type="molecule type" value="Genomic_DNA"/>
</dbReference>